<evidence type="ECO:0008006" key="4">
    <source>
        <dbReference type="Google" id="ProtNLM"/>
    </source>
</evidence>
<feature type="coiled-coil region" evidence="1">
    <location>
        <begin position="124"/>
        <end position="212"/>
    </location>
</feature>
<comment type="caution">
    <text evidence="2">The sequence shown here is derived from an EMBL/GenBank/DDBJ whole genome shotgun (WGS) entry which is preliminary data.</text>
</comment>
<dbReference type="EMBL" id="JAPFFF010000017">
    <property type="protein sequence ID" value="KAK8863661.1"/>
    <property type="molecule type" value="Genomic_DNA"/>
</dbReference>
<accession>A0ABR2IKB0</accession>
<keyword evidence="3" id="KW-1185">Reference proteome</keyword>
<evidence type="ECO:0000313" key="2">
    <source>
        <dbReference type="EMBL" id="KAK8863661.1"/>
    </source>
</evidence>
<gene>
    <name evidence="2" type="ORF">M9Y10_011349</name>
</gene>
<evidence type="ECO:0000313" key="3">
    <source>
        <dbReference type="Proteomes" id="UP001470230"/>
    </source>
</evidence>
<dbReference type="Proteomes" id="UP001470230">
    <property type="component" value="Unassembled WGS sequence"/>
</dbReference>
<organism evidence="2 3">
    <name type="scientific">Tritrichomonas musculus</name>
    <dbReference type="NCBI Taxonomy" id="1915356"/>
    <lineage>
        <taxon>Eukaryota</taxon>
        <taxon>Metamonada</taxon>
        <taxon>Parabasalia</taxon>
        <taxon>Tritrichomonadida</taxon>
        <taxon>Tritrichomonadidae</taxon>
        <taxon>Tritrichomonas</taxon>
    </lineage>
</organism>
<reference evidence="2 3" key="1">
    <citation type="submission" date="2024-04" db="EMBL/GenBank/DDBJ databases">
        <title>Tritrichomonas musculus Genome.</title>
        <authorList>
            <person name="Alves-Ferreira E."/>
            <person name="Grigg M."/>
            <person name="Lorenzi H."/>
            <person name="Galac M."/>
        </authorList>
    </citation>
    <scope>NUCLEOTIDE SEQUENCE [LARGE SCALE GENOMIC DNA]</scope>
    <source>
        <strain evidence="2 3">EAF2021</strain>
    </source>
</reference>
<feature type="coiled-coil region" evidence="1">
    <location>
        <begin position="310"/>
        <end position="442"/>
    </location>
</feature>
<dbReference type="Gene3D" id="1.20.5.170">
    <property type="match status" value="1"/>
</dbReference>
<keyword evidence="1" id="KW-0175">Coiled coil</keyword>
<sequence>MEIDFKDGSEKLKRLISSVKDCINNSDDSAKTAQFVKIMTDFFPNPIECDYYLTIIEIFSQISEIINTSEGKALLATGKGKALSNTVLNSPLYTSLYYASLQLQKELKYLKKEGKDIQAFANALAKSETEKMQLELAKKKLEENYKMEADMLKRANSQKVANLEDQIGKLQSSNAALSKKGKGQVDALNAEITKLQAELKSKMLQMQRMEDQFHQQSLILTNEKIELTTKLAEANKSKPKENEMSDEIALADLVTAQLLKMIDSRRKFLAELDVISKSESSAPGTLTYLKEAQKLLEAKKEQYSSGKAIEDQLKQQLETTNNEISKIDSEIESLKQNETNLQSQLDEQQKKQSQFQSEIDELSKKVADLEKAKEEKNATLNSLMESVEKKKIEAQQAEENVSKLDSSINQFEETLNNQKAKLDEASSKIENIQNKETELKSKITDVLNILSSQIQQSDF</sequence>
<dbReference type="SUPFAM" id="SSF57997">
    <property type="entry name" value="Tropomyosin"/>
    <property type="match status" value="1"/>
</dbReference>
<proteinExistence type="predicted"/>
<protein>
    <recommendedName>
        <fullName evidence="4">Chromosome partition protein Smc</fullName>
    </recommendedName>
</protein>
<name>A0ABR2IKB0_9EUKA</name>
<evidence type="ECO:0000256" key="1">
    <source>
        <dbReference type="SAM" id="Coils"/>
    </source>
</evidence>